<sequence>MQPRKHKAVQMAHSAGASERRAIQVFSRSTSESHARSGMKLRWLAMAYIKQPAREGPGKILVLVSAPAAFFGRENRRERHQPRCVAFLFTVLEMLQSRFDESVGIYGIPSS</sequence>
<organism evidence="2 3">
    <name type="scientific">Metarhizium humberi</name>
    <dbReference type="NCBI Taxonomy" id="2596975"/>
    <lineage>
        <taxon>Eukaryota</taxon>
        <taxon>Fungi</taxon>
        <taxon>Dikarya</taxon>
        <taxon>Ascomycota</taxon>
        <taxon>Pezizomycotina</taxon>
        <taxon>Sordariomycetes</taxon>
        <taxon>Hypocreomycetidae</taxon>
        <taxon>Hypocreales</taxon>
        <taxon>Clavicipitaceae</taxon>
        <taxon>Metarhizium</taxon>
    </lineage>
</organism>
<evidence type="ECO:0000313" key="2">
    <source>
        <dbReference type="EMBL" id="KAH0593239.1"/>
    </source>
</evidence>
<comment type="caution">
    <text evidence="2">The sequence shown here is derived from an EMBL/GenBank/DDBJ whole genome shotgun (WGS) entry which is preliminary data.</text>
</comment>
<reference evidence="2 3" key="1">
    <citation type="submission" date="2020-07" db="EMBL/GenBank/DDBJ databases">
        <title>Metarhizium humberi genome.</title>
        <authorList>
            <person name="Lysoe E."/>
        </authorList>
    </citation>
    <scope>NUCLEOTIDE SEQUENCE [LARGE SCALE GENOMIC DNA]</scope>
    <source>
        <strain evidence="2 3">ESALQ1638</strain>
    </source>
</reference>
<feature type="region of interest" description="Disordered" evidence="1">
    <location>
        <begin position="1"/>
        <end position="31"/>
    </location>
</feature>
<dbReference type="AlphaFoldDB" id="A0A9P8S4G3"/>
<proteinExistence type="predicted"/>
<name>A0A9P8S4G3_9HYPO</name>
<evidence type="ECO:0000313" key="3">
    <source>
        <dbReference type="Proteomes" id="UP000764110"/>
    </source>
</evidence>
<dbReference type="Proteomes" id="UP000764110">
    <property type="component" value="Unassembled WGS sequence"/>
</dbReference>
<accession>A0A9P8S4G3</accession>
<keyword evidence="3" id="KW-1185">Reference proteome</keyword>
<dbReference type="EMBL" id="JACEFI010000022">
    <property type="protein sequence ID" value="KAH0593239.1"/>
    <property type="molecule type" value="Genomic_DNA"/>
</dbReference>
<gene>
    <name evidence="2" type="ORF">MHUMG1_08961</name>
</gene>
<evidence type="ECO:0000256" key="1">
    <source>
        <dbReference type="SAM" id="MobiDB-lite"/>
    </source>
</evidence>
<protein>
    <submittedName>
        <fullName evidence="2">Uncharacterized protein</fullName>
    </submittedName>
</protein>